<sequence length="390" mass="42020">MTRRLRGTRVLGRSLAAGLALALLLGAPPARAAGPSGPSGAAGSSGSSAIGGTAAARARATAAVDAMMRLYDPESGRWQPESPWWQSGNALQALLDYMAKTRSARYMGAVRNTIEKQRQPLPWWPEGGGEFRADSTDDTGWWALAMVRMYDVTRDRRYLDIAKTDEAYIREYWDGTCGGGVWWDIPGKTYKNAISVELYFSLLASLHNRVPGDRVYLARAKQAWRWFAGSGMVNGQNLVNDGLTTQSGGCANNGGTTWTYNQGVVLGGLAELYRATGDRTLLAAGRRIADAVTTSPVLSPGGILTEPCEPAGTCNADQAAFKGIFARNLAAFDRVLPGRPYRGYLRAQAASLYTRARDGHDQYGLSWAGPFDRADIARQESAVSLLTAVL</sequence>
<dbReference type="InterPro" id="IPR008928">
    <property type="entry name" value="6-hairpin_glycosidase_sf"/>
</dbReference>
<feature type="signal peptide" evidence="1">
    <location>
        <begin position="1"/>
        <end position="32"/>
    </location>
</feature>
<evidence type="ECO:0000313" key="2">
    <source>
        <dbReference type="EMBL" id="MFD0686234.1"/>
    </source>
</evidence>
<dbReference type="Gene3D" id="1.50.10.20">
    <property type="match status" value="1"/>
</dbReference>
<reference evidence="3" key="1">
    <citation type="journal article" date="2019" name="Int. J. Syst. Evol. Microbiol.">
        <title>The Global Catalogue of Microorganisms (GCM) 10K type strain sequencing project: providing services to taxonomists for standard genome sequencing and annotation.</title>
        <authorList>
            <consortium name="The Broad Institute Genomics Platform"/>
            <consortium name="The Broad Institute Genome Sequencing Center for Infectious Disease"/>
            <person name="Wu L."/>
            <person name="Ma J."/>
        </authorList>
    </citation>
    <scope>NUCLEOTIDE SEQUENCE [LARGE SCALE GENOMIC DNA]</scope>
    <source>
        <strain evidence="3">JCM 9371</strain>
    </source>
</reference>
<keyword evidence="2" id="KW-0378">Hydrolase</keyword>
<dbReference type="InterPro" id="IPR005198">
    <property type="entry name" value="Glyco_hydro_76"/>
</dbReference>
<dbReference type="RefSeq" id="WP_131762180.1">
    <property type="nucleotide sequence ID" value="NZ_CAACUY010000216.1"/>
</dbReference>
<evidence type="ECO:0000256" key="1">
    <source>
        <dbReference type="SAM" id="SignalP"/>
    </source>
</evidence>
<name>A0ABW2XJP1_9ACTN</name>
<keyword evidence="1" id="KW-0732">Signal</keyword>
<dbReference type="PANTHER" id="PTHR47791">
    <property type="entry name" value="MEIOTICALLY UP-REGULATED GENE 191 PROTEIN"/>
    <property type="match status" value="1"/>
</dbReference>
<dbReference type="Proteomes" id="UP001597063">
    <property type="component" value="Unassembled WGS sequence"/>
</dbReference>
<dbReference type="SUPFAM" id="SSF48208">
    <property type="entry name" value="Six-hairpin glycosidases"/>
    <property type="match status" value="1"/>
</dbReference>
<feature type="chain" id="PRO_5046243253" evidence="1">
    <location>
        <begin position="33"/>
        <end position="390"/>
    </location>
</feature>
<organism evidence="2 3">
    <name type="scientific">Actinomadura fibrosa</name>
    <dbReference type="NCBI Taxonomy" id="111802"/>
    <lineage>
        <taxon>Bacteria</taxon>
        <taxon>Bacillati</taxon>
        <taxon>Actinomycetota</taxon>
        <taxon>Actinomycetes</taxon>
        <taxon>Streptosporangiales</taxon>
        <taxon>Thermomonosporaceae</taxon>
        <taxon>Actinomadura</taxon>
    </lineage>
</organism>
<accession>A0ABW2XJP1</accession>
<gene>
    <name evidence="2" type="ORF">ACFQZM_17175</name>
</gene>
<dbReference type="GO" id="GO:0016787">
    <property type="term" value="F:hydrolase activity"/>
    <property type="evidence" value="ECO:0007669"/>
    <property type="project" value="UniProtKB-KW"/>
</dbReference>
<dbReference type="InterPro" id="IPR053169">
    <property type="entry name" value="MUG_Protein"/>
</dbReference>
<protein>
    <submittedName>
        <fullName evidence="2">Glycoside hydrolase family 76 protein</fullName>
    </submittedName>
</protein>
<keyword evidence="3" id="KW-1185">Reference proteome</keyword>
<comment type="caution">
    <text evidence="2">The sequence shown here is derived from an EMBL/GenBank/DDBJ whole genome shotgun (WGS) entry which is preliminary data.</text>
</comment>
<dbReference type="EMBL" id="JBHTGP010000008">
    <property type="protein sequence ID" value="MFD0686234.1"/>
    <property type="molecule type" value="Genomic_DNA"/>
</dbReference>
<dbReference type="PANTHER" id="PTHR47791:SF3">
    <property type="entry name" value="MEIOTICALLY UP-REGULATED GENE 191 PROTEIN"/>
    <property type="match status" value="1"/>
</dbReference>
<evidence type="ECO:0000313" key="3">
    <source>
        <dbReference type="Proteomes" id="UP001597063"/>
    </source>
</evidence>
<proteinExistence type="predicted"/>
<dbReference type="Pfam" id="PF03663">
    <property type="entry name" value="Glyco_hydro_76"/>
    <property type="match status" value="1"/>
</dbReference>